<feature type="compositionally biased region" description="Acidic residues" evidence="4">
    <location>
        <begin position="779"/>
        <end position="797"/>
    </location>
</feature>
<feature type="repeat" description="ANK" evidence="3">
    <location>
        <begin position="577"/>
        <end position="600"/>
    </location>
</feature>
<feature type="repeat" description="ANK" evidence="3">
    <location>
        <begin position="422"/>
        <end position="454"/>
    </location>
</feature>
<protein>
    <submittedName>
        <fullName evidence="5">Ankyrin repeat-containing domain protein</fullName>
    </submittedName>
</protein>
<feature type="repeat" description="ANK" evidence="3">
    <location>
        <begin position="96"/>
        <end position="128"/>
    </location>
</feature>
<feature type="repeat" description="ANK" evidence="3">
    <location>
        <begin position="232"/>
        <end position="264"/>
    </location>
</feature>
<accession>A0A9P9JP37</accession>
<feature type="repeat" description="ANK" evidence="3">
    <location>
        <begin position="301"/>
        <end position="333"/>
    </location>
</feature>
<reference evidence="5" key="1">
    <citation type="journal article" date="2021" name="Nat. Commun.">
        <title>Genetic determinants of endophytism in the Arabidopsis root mycobiome.</title>
        <authorList>
            <person name="Mesny F."/>
            <person name="Miyauchi S."/>
            <person name="Thiergart T."/>
            <person name="Pickel B."/>
            <person name="Atanasova L."/>
            <person name="Karlsson M."/>
            <person name="Huettel B."/>
            <person name="Barry K.W."/>
            <person name="Haridas S."/>
            <person name="Chen C."/>
            <person name="Bauer D."/>
            <person name="Andreopoulos W."/>
            <person name="Pangilinan J."/>
            <person name="LaButti K."/>
            <person name="Riley R."/>
            <person name="Lipzen A."/>
            <person name="Clum A."/>
            <person name="Drula E."/>
            <person name="Henrissat B."/>
            <person name="Kohler A."/>
            <person name="Grigoriev I.V."/>
            <person name="Martin F.M."/>
            <person name="Hacquard S."/>
        </authorList>
    </citation>
    <scope>NUCLEOTIDE SEQUENCE</scope>
    <source>
        <strain evidence="5">FSSC 5 MPI-SDFR-AT-0091</strain>
    </source>
</reference>
<dbReference type="Pfam" id="PF12796">
    <property type="entry name" value="Ank_2"/>
    <property type="match status" value="6"/>
</dbReference>
<dbReference type="PANTHER" id="PTHR24126">
    <property type="entry name" value="ANKYRIN REPEAT, PH AND SEC7 DOMAIN CONTAINING PROTEIN SECG-RELATED"/>
    <property type="match status" value="1"/>
</dbReference>
<organism evidence="5 6">
    <name type="scientific">Fusarium solani</name>
    <name type="common">Filamentous fungus</name>
    <dbReference type="NCBI Taxonomy" id="169388"/>
    <lineage>
        <taxon>Eukaryota</taxon>
        <taxon>Fungi</taxon>
        <taxon>Dikarya</taxon>
        <taxon>Ascomycota</taxon>
        <taxon>Pezizomycotina</taxon>
        <taxon>Sordariomycetes</taxon>
        <taxon>Hypocreomycetidae</taxon>
        <taxon>Hypocreales</taxon>
        <taxon>Nectriaceae</taxon>
        <taxon>Fusarium</taxon>
        <taxon>Fusarium solani species complex</taxon>
    </lineage>
</organism>
<evidence type="ECO:0000256" key="1">
    <source>
        <dbReference type="ARBA" id="ARBA00022737"/>
    </source>
</evidence>
<feature type="compositionally biased region" description="Acidic residues" evidence="4">
    <location>
        <begin position="757"/>
        <end position="769"/>
    </location>
</feature>
<dbReference type="PRINTS" id="PR01415">
    <property type="entry name" value="ANKYRIN"/>
</dbReference>
<dbReference type="Gene3D" id="1.25.40.20">
    <property type="entry name" value="Ankyrin repeat-containing domain"/>
    <property type="match status" value="6"/>
</dbReference>
<gene>
    <name evidence="5" type="ORF">B0J15DRAFT_472548</name>
</gene>
<name>A0A9P9JP37_FUSSL</name>
<feature type="repeat" description="ANK" evidence="3">
    <location>
        <begin position="529"/>
        <end position="561"/>
    </location>
</feature>
<evidence type="ECO:0000256" key="2">
    <source>
        <dbReference type="ARBA" id="ARBA00023043"/>
    </source>
</evidence>
<evidence type="ECO:0000256" key="3">
    <source>
        <dbReference type="PROSITE-ProRule" id="PRU00023"/>
    </source>
</evidence>
<dbReference type="PANTHER" id="PTHR24126:SF14">
    <property type="entry name" value="ANK_REP_REGION DOMAIN-CONTAINING PROTEIN"/>
    <property type="match status" value="1"/>
</dbReference>
<dbReference type="EMBL" id="JAGTJS010000031">
    <property type="protein sequence ID" value="KAH7231868.1"/>
    <property type="molecule type" value="Genomic_DNA"/>
</dbReference>
<evidence type="ECO:0000313" key="6">
    <source>
        <dbReference type="Proteomes" id="UP000736672"/>
    </source>
</evidence>
<comment type="caution">
    <text evidence="5">The sequence shown here is derived from an EMBL/GenBank/DDBJ whole genome shotgun (WGS) entry which is preliminary data.</text>
</comment>
<evidence type="ECO:0000313" key="5">
    <source>
        <dbReference type="EMBL" id="KAH7231868.1"/>
    </source>
</evidence>
<dbReference type="PROSITE" id="PS50297">
    <property type="entry name" value="ANK_REP_REGION"/>
    <property type="match status" value="6"/>
</dbReference>
<sequence length="807" mass="87750">MAAARSGEFGILDVLLKYATENFSIVQWPGFLTSRLAYLGPIDQLKTILQATGDTNSMDADYSPLLYCAIMRNNTTAFGALIGHGADPVVTNSNWKNTPAILVAAKHGRVDMVKRLTEAGASVDVYDNRGRCALWLAVVTGQHLALKALLEAGADKRALEVPREGSARPPIVSLASVPFLKCLKLALEFGADPNCKLLNEEHPSSALSIAARWGLHDSCRVLLEAGAHHDADDDPPLIHAVNSGKREIVEMLLEKGARVDAKLEYDDFHATPLIIAAQRDYQDLAKLLIDRGAGVDTDVWEGNTALHYAIGGDNPEVVKFLVDLGANTGQIQSGEWSALQKCYAKVDCMKVLLEAGADLNWAEPDANNSEGCTRALLEYDMDLDTNDVLGYTALHCLPSPARLSIAKLLVNRGASLELRNNAGKSVLDLAIMSKDVPLVDFLLDKKVDINAAASSSGAALHVGAATGDIGMVKLLVRKGADVNLAHPWMYGTALQKACMSRTGTAEGRDAVARFLVDEVDADVNAHGGVHGSALDAALLNGTVEVAKFLIEKGADVGWKDTWDIDDDSLGIATKTNLGHTPLHFAVASGSTDLVELVLSRTRGKTSINEPDEDGWTPLLWACRPCDKWGTPGQVKHSIVKLLLDRGADPLVRGQTWDDKQWSPLKMARYHGATEEVVHLLKKASRYGREKGEKEEFHASKKGVRRLVAYCDMCLFGIRGLVNVCMSCDNKLAFCFKSSRLKEELHPYHNNWELQGTEFEETEETEEERESPESSPEIEQVQDDDAEGDWSNDEDDTDGVINGDGKQD</sequence>
<feature type="repeat" description="ANK" evidence="3">
    <location>
        <begin position="455"/>
        <end position="487"/>
    </location>
</feature>
<proteinExistence type="predicted"/>
<dbReference type="OrthoDB" id="341259at2759"/>
<evidence type="ECO:0000256" key="4">
    <source>
        <dbReference type="SAM" id="MobiDB-lite"/>
    </source>
</evidence>
<feature type="repeat" description="ANK" evidence="3">
    <location>
        <begin position="389"/>
        <end position="421"/>
    </location>
</feature>
<dbReference type="SMART" id="SM00248">
    <property type="entry name" value="ANK"/>
    <property type="match status" value="16"/>
</dbReference>
<feature type="region of interest" description="Disordered" evidence="4">
    <location>
        <begin position="751"/>
        <end position="807"/>
    </location>
</feature>
<dbReference type="SUPFAM" id="SSF48403">
    <property type="entry name" value="Ankyrin repeat"/>
    <property type="match status" value="3"/>
</dbReference>
<keyword evidence="1" id="KW-0677">Repeat</keyword>
<dbReference type="InterPro" id="IPR036770">
    <property type="entry name" value="Ankyrin_rpt-contain_sf"/>
</dbReference>
<dbReference type="PROSITE" id="PS50088">
    <property type="entry name" value="ANK_REPEAT"/>
    <property type="match status" value="9"/>
</dbReference>
<dbReference type="Proteomes" id="UP000736672">
    <property type="component" value="Unassembled WGS sequence"/>
</dbReference>
<dbReference type="AlphaFoldDB" id="A0A9P9JP37"/>
<keyword evidence="6" id="KW-1185">Reference proteome</keyword>
<feature type="repeat" description="ANK" evidence="3">
    <location>
        <begin position="268"/>
        <end position="296"/>
    </location>
</feature>
<keyword evidence="2 3" id="KW-0040">ANK repeat</keyword>
<dbReference type="InterPro" id="IPR002110">
    <property type="entry name" value="Ankyrin_rpt"/>
</dbReference>